<feature type="compositionally biased region" description="Polar residues" evidence="7">
    <location>
        <begin position="267"/>
        <end position="278"/>
    </location>
</feature>
<dbReference type="OrthoDB" id="9808036at2"/>
<dbReference type="SUPFAM" id="SSF52313">
    <property type="entry name" value="Ribosomal protein S2"/>
    <property type="match status" value="1"/>
</dbReference>
<dbReference type="GO" id="GO:0003735">
    <property type="term" value="F:structural constituent of ribosome"/>
    <property type="evidence" value="ECO:0007669"/>
    <property type="project" value="InterPro"/>
</dbReference>
<name>A0A2Z3JH94_9DEIO</name>
<comment type="similarity">
    <text evidence="1 5 6">Belongs to the universal ribosomal protein uS2 family.</text>
</comment>
<evidence type="ECO:0000256" key="4">
    <source>
        <dbReference type="ARBA" id="ARBA00035256"/>
    </source>
</evidence>
<dbReference type="GO" id="GO:0022627">
    <property type="term" value="C:cytosolic small ribosomal subunit"/>
    <property type="evidence" value="ECO:0007669"/>
    <property type="project" value="TreeGrafter"/>
</dbReference>
<dbReference type="HAMAP" id="MF_00291_B">
    <property type="entry name" value="Ribosomal_uS2_B"/>
    <property type="match status" value="1"/>
</dbReference>
<sequence length="291" mass="32436">MSYIGMKQLLEAGVHFGHETKRWNPKFKRFIFAERNGIFIIDLQKTLKQIDRSFDFIKDLAERGGTILFVGTKKQAQEIVELEARRTGMPYVTSRWLGGMMTNFRTMRTRIDRLGELDELFESGRINDRPKAERIQLGSERDRLLRYVGGIRKMTRLPDAIFVVDPTKEVIAVQEANKLGIPVIALADTDSDPDVIDYIVPGNDDAIRSIQLITHRVGDLIVEARGGGEDVSSERVSEDNADIEAAQAPVEDDVAMFTTQGGVGGEASQNLTQGQQIASGAEQALENEIRG</sequence>
<dbReference type="AlphaFoldDB" id="A0A2Z3JH94"/>
<dbReference type="InterPro" id="IPR018130">
    <property type="entry name" value="Ribosomal_uS2_CS"/>
</dbReference>
<dbReference type="PROSITE" id="PS00962">
    <property type="entry name" value="RIBOSOMAL_S2_1"/>
    <property type="match status" value="1"/>
</dbReference>
<reference evidence="8 9" key="1">
    <citation type="submission" date="2018-05" db="EMBL/GenBank/DDBJ databases">
        <title>Complete Genome Sequence of Deinococcus sp. strain 17bor-2.</title>
        <authorList>
            <person name="Srinivasan S."/>
        </authorList>
    </citation>
    <scope>NUCLEOTIDE SEQUENCE [LARGE SCALE GENOMIC DNA]</scope>
    <source>
        <strain evidence="8 9">17bor-2</strain>
    </source>
</reference>
<dbReference type="PRINTS" id="PR00395">
    <property type="entry name" value="RIBOSOMALS2"/>
</dbReference>
<dbReference type="PANTHER" id="PTHR12534">
    <property type="entry name" value="30S RIBOSOMAL PROTEIN S2 PROKARYOTIC AND ORGANELLAR"/>
    <property type="match status" value="1"/>
</dbReference>
<accession>A0A2Z3JH94</accession>
<dbReference type="PANTHER" id="PTHR12534:SF0">
    <property type="entry name" value="SMALL RIBOSOMAL SUBUNIT PROTEIN US2M"/>
    <property type="match status" value="1"/>
</dbReference>
<evidence type="ECO:0000256" key="3">
    <source>
        <dbReference type="ARBA" id="ARBA00023274"/>
    </source>
</evidence>
<dbReference type="InterPro" id="IPR001865">
    <property type="entry name" value="Ribosomal_uS2"/>
</dbReference>
<evidence type="ECO:0000313" key="9">
    <source>
        <dbReference type="Proteomes" id="UP000245368"/>
    </source>
</evidence>
<organism evidence="8 9">
    <name type="scientific">Deinococcus irradiatisoli</name>
    <dbReference type="NCBI Taxonomy" id="2202254"/>
    <lineage>
        <taxon>Bacteria</taxon>
        <taxon>Thermotogati</taxon>
        <taxon>Deinococcota</taxon>
        <taxon>Deinococci</taxon>
        <taxon>Deinococcales</taxon>
        <taxon>Deinococcaceae</taxon>
        <taxon>Deinococcus</taxon>
    </lineage>
</organism>
<protein>
    <recommendedName>
        <fullName evidence="4 5">Small ribosomal subunit protein uS2</fullName>
    </recommendedName>
</protein>
<gene>
    <name evidence="5 8" type="primary">rpsB</name>
    <name evidence="8" type="ORF">DKM44_06320</name>
</gene>
<evidence type="ECO:0000256" key="7">
    <source>
        <dbReference type="SAM" id="MobiDB-lite"/>
    </source>
</evidence>
<dbReference type="InterPro" id="IPR023591">
    <property type="entry name" value="Ribosomal_uS2_flav_dom_sf"/>
</dbReference>
<dbReference type="GO" id="GO:0006412">
    <property type="term" value="P:translation"/>
    <property type="evidence" value="ECO:0007669"/>
    <property type="project" value="UniProtKB-UniRule"/>
</dbReference>
<dbReference type="CDD" id="cd01425">
    <property type="entry name" value="RPS2"/>
    <property type="match status" value="1"/>
</dbReference>
<dbReference type="EMBL" id="CP029494">
    <property type="protein sequence ID" value="AWN22891.1"/>
    <property type="molecule type" value="Genomic_DNA"/>
</dbReference>
<dbReference type="Gene3D" id="3.40.50.10490">
    <property type="entry name" value="Glucose-6-phosphate isomerase like protein, domain 1"/>
    <property type="match status" value="1"/>
</dbReference>
<dbReference type="RefSeq" id="WP_109826237.1">
    <property type="nucleotide sequence ID" value="NZ_CP029494.1"/>
</dbReference>
<dbReference type="Proteomes" id="UP000245368">
    <property type="component" value="Chromosome"/>
</dbReference>
<dbReference type="Gene3D" id="1.10.287.610">
    <property type="entry name" value="Helix hairpin bin"/>
    <property type="match status" value="1"/>
</dbReference>
<evidence type="ECO:0000313" key="8">
    <source>
        <dbReference type="EMBL" id="AWN22891.1"/>
    </source>
</evidence>
<keyword evidence="9" id="KW-1185">Reference proteome</keyword>
<evidence type="ECO:0000256" key="6">
    <source>
        <dbReference type="RuleBase" id="RU003631"/>
    </source>
</evidence>
<evidence type="ECO:0000256" key="1">
    <source>
        <dbReference type="ARBA" id="ARBA00006242"/>
    </source>
</evidence>
<dbReference type="InterPro" id="IPR005706">
    <property type="entry name" value="Ribosomal_uS2_bac/mit/plastid"/>
</dbReference>
<evidence type="ECO:0000256" key="2">
    <source>
        <dbReference type="ARBA" id="ARBA00022980"/>
    </source>
</evidence>
<dbReference type="KEGG" id="dez:DKM44_06320"/>
<keyword evidence="2 5" id="KW-0689">Ribosomal protein</keyword>
<proteinExistence type="inferred from homology"/>
<keyword evidence="3 5" id="KW-0687">Ribonucleoprotein</keyword>
<evidence type="ECO:0000256" key="5">
    <source>
        <dbReference type="HAMAP-Rule" id="MF_00291"/>
    </source>
</evidence>
<dbReference type="Pfam" id="PF00318">
    <property type="entry name" value="Ribosomal_S2"/>
    <property type="match status" value="1"/>
</dbReference>
<feature type="region of interest" description="Disordered" evidence="7">
    <location>
        <begin position="262"/>
        <end position="291"/>
    </location>
</feature>
<dbReference type="NCBIfam" id="TIGR01011">
    <property type="entry name" value="rpsB_bact"/>
    <property type="match status" value="1"/>
</dbReference>
<dbReference type="PROSITE" id="PS00963">
    <property type="entry name" value="RIBOSOMAL_S2_2"/>
    <property type="match status" value="1"/>
</dbReference>